<evidence type="ECO:0000256" key="1">
    <source>
        <dbReference type="ARBA" id="ARBA00005232"/>
    </source>
</evidence>
<keyword evidence="7" id="KW-1185">Reference proteome</keyword>
<evidence type="ECO:0000259" key="5">
    <source>
        <dbReference type="Pfam" id="PF00755"/>
    </source>
</evidence>
<dbReference type="SUPFAM" id="SSF52777">
    <property type="entry name" value="CoA-dependent acyltransferases"/>
    <property type="match status" value="2"/>
</dbReference>
<dbReference type="InterPro" id="IPR042231">
    <property type="entry name" value="Cho/carn_acyl_trans_2"/>
</dbReference>
<dbReference type="InterPro" id="IPR000542">
    <property type="entry name" value="Carn_acyl_trans"/>
</dbReference>
<sequence>MQKLPIPSLEETTEKFIRWSCPFVNDIEYQETKILTDNFRKSAEKLQAALIDKQQNTVTSWLYQDWIDSYLEGRESLTLSTNFTIEILPREKKDINFLTDFVAGLSLQASLWQKVQYPQETDNRGTAIDMSQFAILGGYCRIPQKGIDVGHFAKESRHIAIYYQDRLYKIEILDNNFDIVCLPDFENLFRNNDHNKEITLSTMGFMPSETAAIWRENLLETEKEYFSVIENALFVVTLIDAKTITTDEKLHKAMFLNGSHGWPFKSMHFIFNIFDNTLWANFEHTYQDAGTLVSILKHVKDYMDQNEKKQYPKKSPQLIKENLSEEQKKQLIDFQLQYNKEAAQISIRLIKSRFSKDVLTKYSVDALTQMIHIYAMAKVMKEPRSIYEAVAIPHFRNGRTECVRALSWEMWQFALALLKNDTSQEELFKLFNKAIEEHKQRIKACKNGHGVDRHLLGLKLIDTNILTNETDRSVIYDFFNSKAYKAESENFFSTSSLGNSPLVGVLIYNPATTLGYGMAYGQNEEFLLWHLSYSNAITNQAQELDLALQEGAKKIMSFLSNYQPN</sequence>
<dbReference type="GO" id="GO:0016746">
    <property type="term" value="F:acyltransferase activity"/>
    <property type="evidence" value="ECO:0007669"/>
    <property type="project" value="UniProtKB-KW"/>
</dbReference>
<reference evidence="7" key="1">
    <citation type="submission" date="2016-10" db="EMBL/GenBank/DDBJ databases">
        <authorList>
            <person name="Varghese N."/>
            <person name="Submissions S."/>
        </authorList>
    </citation>
    <scope>NUCLEOTIDE SEQUENCE [LARGE SCALE GENOMIC DNA]</scope>
    <source>
        <strain evidence="7">ATCC 43811</strain>
    </source>
</reference>
<dbReference type="InterPro" id="IPR023213">
    <property type="entry name" value="CAT-like_dom_sf"/>
</dbReference>
<feature type="domain" description="Choline/carnitine acyltransferase" evidence="5">
    <location>
        <begin position="4"/>
        <end position="549"/>
    </location>
</feature>
<dbReference type="Gene3D" id="3.30.559.70">
    <property type="entry name" value="Choline/Carnitine o-acyltransferase, domain 2"/>
    <property type="match status" value="1"/>
</dbReference>
<dbReference type="Proteomes" id="UP000240042">
    <property type="component" value="Unassembled WGS sequence"/>
</dbReference>
<dbReference type="OrthoDB" id="1456at2"/>
<dbReference type="Pfam" id="PF00755">
    <property type="entry name" value="Carn_acyltransf"/>
    <property type="match status" value="1"/>
</dbReference>
<evidence type="ECO:0000256" key="4">
    <source>
        <dbReference type="PIRSR" id="PIRSR600542-1"/>
    </source>
</evidence>
<organism evidence="6 7">
    <name type="scientific">Brevinema andersonii</name>
    <dbReference type="NCBI Taxonomy" id="34097"/>
    <lineage>
        <taxon>Bacteria</taxon>
        <taxon>Pseudomonadati</taxon>
        <taxon>Spirochaetota</taxon>
        <taxon>Spirochaetia</taxon>
        <taxon>Brevinematales</taxon>
        <taxon>Brevinemataceae</taxon>
        <taxon>Brevinema</taxon>
    </lineage>
</organism>
<proteinExistence type="inferred from homology"/>
<evidence type="ECO:0000256" key="3">
    <source>
        <dbReference type="ARBA" id="ARBA00023315"/>
    </source>
</evidence>
<dbReference type="Gene3D" id="3.30.559.10">
    <property type="entry name" value="Chloramphenicol acetyltransferase-like domain"/>
    <property type="match status" value="1"/>
</dbReference>
<comment type="similarity">
    <text evidence="1">Belongs to the carnitine/choline acetyltransferase family.</text>
</comment>
<protein>
    <submittedName>
        <fullName evidence="6">Choline/Carnitine o-acyltransferase</fullName>
    </submittedName>
</protein>
<dbReference type="InterPro" id="IPR039551">
    <property type="entry name" value="Cho/carn_acyl_trans"/>
</dbReference>
<keyword evidence="2 6" id="KW-0808">Transferase</keyword>
<dbReference type="RefSeq" id="WP_092316996.1">
    <property type="nucleotide sequence ID" value="NZ_FOKY01000001.1"/>
</dbReference>
<evidence type="ECO:0000313" key="7">
    <source>
        <dbReference type="Proteomes" id="UP000240042"/>
    </source>
</evidence>
<keyword evidence="3 6" id="KW-0012">Acyltransferase</keyword>
<evidence type="ECO:0000313" key="6">
    <source>
        <dbReference type="EMBL" id="SFB67473.1"/>
    </source>
</evidence>
<accession>A0A1I1D4E7</accession>
<dbReference type="EMBL" id="FOKY01000001">
    <property type="protein sequence ID" value="SFB67473.1"/>
    <property type="molecule type" value="Genomic_DNA"/>
</dbReference>
<gene>
    <name evidence="6" type="ORF">SAMN02745150_00067</name>
</gene>
<name>A0A1I1D4E7_BREAD</name>
<evidence type="ECO:0000256" key="2">
    <source>
        <dbReference type="ARBA" id="ARBA00022679"/>
    </source>
</evidence>
<feature type="active site" description="Proton acceptor" evidence="4">
    <location>
        <position position="284"/>
    </location>
</feature>
<dbReference type="AlphaFoldDB" id="A0A1I1D4E7"/>
<dbReference type="PANTHER" id="PTHR22589">
    <property type="entry name" value="CARNITINE O-ACYLTRANSFERASE"/>
    <property type="match status" value="1"/>
</dbReference>